<evidence type="ECO:0000256" key="2">
    <source>
        <dbReference type="ARBA" id="ARBA00011814"/>
    </source>
</evidence>
<dbReference type="Proteomes" id="UP000013827">
    <property type="component" value="Unassembled WGS sequence"/>
</dbReference>
<name>A0A0D3KAX6_EMIH1</name>
<evidence type="ECO:0000259" key="4">
    <source>
        <dbReference type="Pfam" id="PF03364"/>
    </source>
</evidence>
<keyword evidence="6" id="KW-1185">Reference proteome</keyword>
<dbReference type="RefSeq" id="XP_005785340.1">
    <property type="nucleotide sequence ID" value="XM_005785283.1"/>
</dbReference>
<proteinExistence type="inferred from homology"/>
<dbReference type="Pfam" id="PF03364">
    <property type="entry name" value="Polyketide_cyc"/>
    <property type="match status" value="1"/>
</dbReference>
<dbReference type="SUPFAM" id="SSF55961">
    <property type="entry name" value="Bet v1-like"/>
    <property type="match status" value="1"/>
</dbReference>
<dbReference type="InterPro" id="IPR023393">
    <property type="entry name" value="START-like_dom_sf"/>
</dbReference>
<reference evidence="6" key="1">
    <citation type="journal article" date="2013" name="Nature">
        <title>Pan genome of the phytoplankton Emiliania underpins its global distribution.</title>
        <authorList>
            <person name="Read B.A."/>
            <person name="Kegel J."/>
            <person name="Klute M.J."/>
            <person name="Kuo A."/>
            <person name="Lefebvre S.C."/>
            <person name="Maumus F."/>
            <person name="Mayer C."/>
            <person name="Miller J."/>
            <person name="Monier A."/>
            <person name="Salamov A."/>
            <person name="Young J."/>
            <person name="Aguilar M."/>
            <person name="Claverie J.M."/>
            <person name="Frickenhaus S."/>
            <person name="Gonzalez K."/>
            <person name="Herman E.K."/>
            <person name="Lin Y.C."/>
            <person name="Napier J."/>
            <person name="Ogata H."/>
            <person name="Sarno A.F."/>
            <person name="Shmutz J."/>
            <person name="Schroeder D."/>
            <person name="de Vargas C."/>
            <person name="Verret F."/>
            <person name="von Dassow P."/>
            <person name="Valentin K."/>
            <person name="Van de Peer Y."/>
            <person name="Wheeler G."/>
            <person name="Dacks J.B."/>
            <person name="Delwiche C.F."/>
            <person name="Dyhrman S.T."/>
            <person name="Glockner G."/>
            <person name="John U."/>
            <person name="Richards T."/>
            <person name="Worden A.Z."/>
            <person name="Zhang X."/>
            <person name="Grigoriev I.V."/>
            <person name="Allen A.E."/>
            <person name="Bidle K."/>
            <person name="Borodovsky M."/>
            <person name="Bowler C."/>
            <person name="Brownlee C."/>
            <person name="Cock J.M."/>
            <person name="Elias M."/>
            <person name="Gladyshev V.N."/>
            <person name="Groth M."/>
            <person name="Guda C."/>
            <person name="Hadaegh A."/>
            <person name="Iglesias-Rodriguez M.D."/>
            <person name="Jenkins J."/>
            <person name="Jones B.M."/>
            <person name="Lawson T."/>
            <person name="Leese F."/>
            <person name="Lindquist E."/>
            <person name="Lobanov A."/>
            <person name="Lomsadze A."/>
            <person name="Malik S.B."/>
            <person name="Marsh M.E."/>
            <person name="Mackinder L."/>
            <person name="Mock T."/>
            <person name="Mueller-Roeber B."/>
            <person name="Pagarete A."/>
            <person name="Parker M."/>
            <person name="Probert I."/>
            <person name="Quesneville H."/>
            <person name="Raines C."/>
            <person name="Rensing S.A."/>
            <person name="Riano-Pachon D.M."/>
            <person name="Richier S."/>
            <person name="Rokitta S."/>
            <person name="Shiraiwa Y."/>
            <person name="Soanes D.M."/>
            <person name="van der Giezen M."/>
            <person name="Wahlund T.M."/>
            <person name="Williams B."/>
            <person name="Wilson W."/>
            <person name="Wolfe G."/>
            <person name="Wurch L.L."/>
        </authorList>
    </citation>
    <scope>NUCLEOTIDE SEQUENCE</scope>
</reference>
<dbReference type="Gene3D" id="3.30.530.20">
    <property type="match status" value="1"/>
</dbReference>
<dbReference type="GO" id="GO:0005739">
    <property type="term" value="C:mitochondrion"/>
    <property type="evidence" value="ECO:0007669"/>
    <property type="project" value="TreeGrafter"/>
</dbReference>
<dbReference type="PaxDb" id="2903-EOD32911"/>
<comment type="subunit">
    <text evidence="2">Interacts with coenzyme Q.</text>
</comment>
<protein>
    <recommendedName>
        <fullName evidence="4">Coenzyme Q-binding protein COQ10 START domain-containing protein</fullName>
    </recommendedName>
</protein>
<accession>A0A0D3KAX6</accession>
<dbReference type="KEGG" id="ehx:EMIHUDRAFT_230312"/>
<dbReference type="GeneID" id="17278184"/>
<evidence type="ECO:0000313" key="6">
    <source>
        <dbReference type="Proteomes" id="UP000013827"/>
    </source>
</evidence>
<organism evidence="5 6">
    <name type="scientific">Emiliania huxleyi (strain CCMP1516)</name>
    <dbReference type="NCBI Taxonomy" id="280463"/>
    <lineage>
        <taxon>Eukaryota</taxon>
        <taxon>Haptista</taxon>
        <taxon>Haptophyta</taxon>
        <taxon>Prymnesiophyceae</taxon>
        <taxon>Isochrysidales</taxon>
        <taxon>Noelaerhabdaceae</taxon>
        <taxon>Emiliania</taxon>
    </lineage>
</organism>
<dbReference type="PANTHER" id="PTHR12901">
    <property type="entry name" value="SPERM PROTEIN HOMOLOG"/>
    <property type="match status" value="1"/>
</dbReference>
<dbReference type="STRING" id="2903.R1FBT8"/>
<sequence>MPARVRSIGARLPAARIHSRSLFLPGLSAKGQKYRTFEQQKVVQFPVPTIYGAVSDVARYADFLPWCTASRVLERRQADGPGGPEPGAHAAEPGASEELLTEVEVGYMGLAARFGSTVTLLRDRRVHSVSEPNEFLDSLNFTWEFAPIGPNRARIDLRLDFELKNVEHVLMWDTLQDRVVGEYLSCFQRRCAQLQQRDAAGGVGERQWG</sequence>
<dbReference type="PANTHER" id="PTHR12901:SF10">
    <property type="entry name" value="COENZYME Q-BINDING PROTEIN COQ10, MITOCHONDRIAL"/>
    <property type="match status" value="1"/>
</dbReference>
<dbReference type="EnsemblProtists" id="EOD32911">
    <property type="protein sequence ID" value="EOD32911"/>
    <property type="gene ID" value="EMIHUDRAFT_230312"/>
</dbReference>
<dbReference type="eggNOG" id="KOG3177">
    <property type="taxonomic scope" value="Eukaryota"/>
</dbReference>
<comment type="function">
    <text evidence="3">Required for the function of coenzyme Q in the respiratory chain. May serve as a chaperone or may be involved in the transport of Q6 from its site of synthesis to the catalytic sites of the respiratory complexes.</text>
</comment>
<evidence type="ECO:0000256" key="1">
    <source>
        <dbReference type="ARBA" id="ARBA00006885"/>
    </source>
</evidence>
<dbReference type="HOGENOM" id="CLU_079653_3_1_1"/>
<comment type="similarity">
    <text evidence="1">Belongs to the COQ10 family.</text>
</comment>
<dbReference type="AlphaFoldDB" id="A0A0D3KAX6"/>
<dbReference type="GO" id="GO:0048039">
    <property type="term" value="F:ubiquinone binding"/>
    <property type="evidence" value="ECO:0007669"/>
    <property type="project" value="InterPro"/>
</dbReference>
<evidence type="ECO:0000313" key="5">
    <source>
        <dbReference type="EnsemblProtists" id="EOD32911"/>
    </source>
</evidence>
<dbReference type="OMA" id="QTRNNVR"/>
<dbReference type="InterPro" id="IPR044996">
    <property type="entry name" value="COQ10-like"/>
</dbReference>
<reference evidence="5" key="2">
    <citation type="submission" date="2024-10" db="UniProtKB">
        <authorList>
            <consortium name="EnsemblProtists"/>
        </authorList>
    </citation>
    <scope>IDENTIFICATION</scope>
</reference>
<dbReference type="GO" id="GO:0045333">
    <property type="term" value="P:cellular respiration"/>
    <property type="evidence" value="ECO:0007669"/>
    <property type="project" value="InterPro"/>
</dbReference>
<dbReference type="InterPro" id="IPR005031">
    <property type="entry name" value="COQ10_START"/>
</dbReference>
<feature type="domain" description="Coenzyme Q-binding protein COQ10 START" evidence="4">
    <location>
        <begin position="43"/>
        <end position="183"/>
    </location>
</feature>
<evidence type="ECO:0000256" key="3">
    <source>
        <dbReference type="ARBA" id="ARBA00024947"/>
    </source>
</evidence>